<protein>
    <recommendedName>
        <fullName evidence="3">Sulfatase N-terminal domain-containing protein</fullName>
    </recommendedName>
</protein>
<dbReference type="InterPro" id="IPR050738">
    <property type="entry name" value="Sulfatase"/>
</dbReference>
<dbReference type="CDD" id="cd16027">
    <property type="entry name" value="SGSH"/>
    <property type="match status" value="1"/>
</dbReference>
<comment type="similarity">
    <text evidence="1">Belongs to the sulfatase family.</text>
</comment>
<evidence type="ECO:0000259" key="3">
    <source>
        <dbReference type="Pfam" id="PF00884"/>
    </source>
</evidence>
<feature type="domain" description="Sulfatase N-terminal" evidence="3">
    <location>
        <begin position="2"/>
        <end position="296"/>
    </location>
</feature>
<evidence type="ECO:0000256" key="1">
    <source>
        <dbReference type="ARBA" id="ARBA00008779"/>
    </source>
</evidence>
<dbReference type="InterPro" id="IPR017850">
    <property type="entry name" value="Alkaline_phosphatase_core_sf"/>
</dbReference>
<sequence>MLWITCEDLSPRLGSYGDPLGRTPNLDRLAAEGTRYTQAFGVYGVCAPNRFTLITGTYPTSAGAGPMRVTSRTAALADVTDPVLRAIPVWEATPPPEVKCFPELLRAHGYYCTNNVKEDYQFQAPVTVWDESSDEAHWRNRPSHGTPEAAPFFAVFNSTITHESKIHERTSPAVTDRAAVVVPPFLPDTPAIREDIARQYDNLAELDQWVGELLAELEADGLRENTVVMYFSDHGDGLPRHKRWVYDTGLQVPLIVRFPEGHPDRGTPGQYAPGESTDRLVSFVDFAPTVLSLVGIEPPAWMPGPAFLGEHAGAPREFLFAARDRMDPAPETIRAARGPRFKYVLNLRSDLPYWGDVPYRDRAAGAAEITRLVADGGLGESQWQLSGTSKPTEELYDTAVDRHETDNLADDPKYAATLLEMRAALGDWMTRTDDYRTLDGAELMATLWPNGEQPTTAKPRIVEVDGTVAITCETEGASLGYKLPGDEAWRVYVKPFDAPADGPIRAKAHRIGWKPSKVTRLTP</sequence>
<accession>A0ABX1VNS8</accession>
<reference evidence="4 5" key="1">
    <citation type="journal article" date="2020" name="Syst. Appl. Microbiol.">
        <title>Alienimonas chondri sp. nov., a novel planctomycete isolated from the biofilm of the red alga Chondrus crispus.</title>
        <authorList>
            <person name="Vitorino I."/>
            <person name="Albuquerque L."/>
            <person name="Wiegand S."/>
            <person name="Kallscheuer N."/>
            <person name="da Costa M.S."/>
            <person name="Lobo-da-Cunha A."/>
            <person name="Jogler C."/>
            <person name="Lage O.M."/>
        </authorList>
    </citation>
    <scope>NUCLEOTIDE SEQUENCE [LARGE SCALE GENOMIC DNA]</scope>
    <source>
        <strain evidence="4 5">LzC2</strain>
    </source>
</reference>
<organism evidence="4 5">
    <name type="scientific">Alienimonas chondri</name>
    <dbReference type="NCBI Taxonomy" id="2681879"/>
    <lineage>
        <taxon>Bacteria</taxon>
        <taxon>Pseudomonadati</taxon>
        <taxon>Planctomycetota</taxon>
        <taxon>Planctomycetia</taxon>
        <taxon>Planctomycetales</taxon>
        <taxon>Planctomycetaceae</taxon>
        <taxon>Alienimonas</taxon>
    </lineage>
</organism>
<evidence type="ECO:0000313" key="4">
    <source>
        <dbReference type="EMBL" id="NNJ28021.1"/>
    </source>
</evidence>
<dbReference type="Proteomes" id="UP000609651">
    <property type="component" value="Unassembled WGS sequence"/>
</dbReference>
<dbReference type="InterPro" id="IPR000917">
    <property type="entry name" value="Sulfatase_N"/>
</dbReference>
<dbReference type="Pfam" id="PF00884">
    <property type="entry name" value="Sulfatase"/>
    <property type="match status" value="1"/>
</dbReference>
<dbReference type="Gene3D" id="3.40.720.10">
    <property type="entry name" value="Alkaline Phosphatase, subunit A"/>
    <property type="match status" value="1"/>
</dbReference>
<keyword evidence="2" id="KW-0378">Hydrolase</keyword>
<dbReference type="EMBL" id="WTPX01000262">
    <property type="protein sequence ID" value="NNJ28021.1"/>
    <property type="molecule type" value="Genomic_DNA"/>
</dbReference>
<name>A0ABX1VNS8_9PLAN</name>
<proteinExistence type="inferred from homology"/>
<dbReference type="SUPFAM" id="SSF53649">
    <property type="entry name" value="Alkaline phosphatase-like"/>
    <property type="match status" value="1"/>
</dbReference>
<comment type="caution">
    <text evidence="4">The sequence shown here is derived from an EMBL/GenBank/DDBJ whole genome shotgun (WGS) entry which is preliminary data.</text>
</comment>
<evidence type="ECO:0000313" key="5">
    <source>
        <dbReference type="Proteomes" id="UP000609651"/>
    </source>
</evidence>
<evidence type="ECO:0000256" key="2">
    <source>
        <dbReference type="ARBA" id="ARBA00022801"/>
    </source>
</evidence>
<dbReference type="PANTHER" id="PTHR42693:SF53">
    <property type="entry name" value="ENDO-4-O-SULFATASE"/>
    <property type="match status" value="1"/>
</dbReference>
<dbReference type="PANTHER" id="PTHR42693">
    <property type="entry name" value="ARYLSULFATASE FAMILY MEMBER"/>
    <property type="match status" value="1"/>
</dbReference>
<gene>
    <name evidence="4" type="ORF">LzC2_41320</name>
</gene>
<keyword evidence="5" id="KW-1185">Reference proteome</keyword>